<comment type="caution">
    <text evidence="1">The sequence shown here is derived from an EMBL/GenBank/DDBJ whole genome shotgun (WGS) entry which is preliminary data.</text>
</comment>
<evidence type="ECO:0000313" key="1">
    <source>
        <dbReference type="EMBL" id="OAJ96152.1"/>
    </source>
</evidence>
<dbReference type="AlphaFoldDB" id="A0A177Y5N1"/>
<organism evidence="1 2">
    <name type="scientific">Vibrio bivalvicida</name>
    <dbReference type="NCBI Taxonomy" id="1276888"/>
    <lineage>
        <taxon>Bacteria</taxon>
        <taxon>Pseudomonadati</taxon>
        <taxon>Pseudomonadota</taxon>
        <taxon>Gammaproteobacteria</taxon>
        <taxon>Vibrionales</taxon>
        <taxon>Vibrionaceae</taxon>
        <taxon>Vibrio</taxon>
        <taxon>Vibrio oreintalis group</taxon>
    </lineage>
</organism>
<proteinExistence type="predicted"/>
<sequence length="221" mass="25155">MFINLLLSSLVLSADLHSPQTHSDVETTAAMILENIQYTNQEAKEALKQNLNFHDTVTQIYSTQPHLVSEAIHKIYNNKHSLFDNVSSDQIIYTYDDHGIDFYTKAEYHVAAPTCKGEAPDFEILTAVNFGLRGYKFDPIQCVSEEVGQYNTAYYSVSYDRFSGRIAFSIPGQNKIEIYDHKFNLEKVINGFQATTWSFTIKTYGLLLLKITNGIVLRFIS</sequence>
<name>A0A177Y5N1_9VIBR</name>
<gene>
    <name evidence="1" type="ORF">APB76_01205</name>
</gene>
<reference evidence="1 2" key="1">
    <citation type="journal article" date="2016" name="Syst. Appl. Microbiol.">
        <title>Vibrio bivalvicida sp. nov., a novel larval pathogen for bivalve molluscs reared in a hatchery.</title>
        <authorList>
            <person name="Dubert J."/>
            <person name="Romalde J.L."/>
            <person name="Prado S."/>
            <person name="Barja J.L."/>
        </authorList>
    </citation>
    <scope>NUCLEOTIDE SEQUENCE [LARGE SCALE GENOMIC DNA]</scope>
    <source>
        <strain evidence="1 2">605</strain>
    </source>
</reference>
<protein>
    <submittedName>
        <fullName evidence="1">Uncharacterized protein</fullName>
    </submittedName>
</protein>
<dbReference type="RefSeq" id="WP_054962644.1">
    <property type="nucleotide sequence ID" value="NZ_LLEI02000010.1"/>
</dbReference>
<accession>A0A177Y5N1</accession>
<evidence type="ECO:0000313" key="2">
    <source>
        <dbReference type="Proteomes" id="UP000078406"/>
    </source>
</evidence>
<dbReference type="EMBL" id="LLEI02000010">
    <property type="protein sequence ID" value="OAJ96152.1"/>
    <property type="molecule type" value="Genomic_DNA"/>
</dbReference>
<dbReference type="Proteomes" id="UP000078406">
    <property type="component" value="Unassembled WGS sequence"/>
</dbReference>